<evidence type="ECO:0000313" key="3">
    <source>
        <dbReference type="EMBL" id="TDF96209.1"/>
    </source>
</evidence>
<accession>A0A4R5KKX1</accession>
<evidence type="ECO:0000259" key="1">
    <source>
        <dbReference type="Pfam" id="PF00483"/>
    </source>
</evidence>
<dbReference type="RefSeq" id="WP_133230420.1">
    <property type="nucleotide sequence ID" value="NZ_SMRT01000008.1"/>
</dbReference>
<dbReference type="PANTHER" id="PTHR46390">
    <property type="entry name" value="MANNOSE-1-PHOSPHATE GUANYLYLTRANSFERASE"/>
    <property type="match status" value="1"/>
</dbReference>
<dbReference type="SUPFAM" id="SSF53448">
    <property type="entry name" value="Nucleotide-diphospho-sugar transferases"/>
    <property type="match status" value="1"/>
</dbReference>
<dbReference type="SUPFAM" id="SSF51182">
    <property type="entry name" value="RmlC-like cupins"/>
    <property type="match status" value="1"/>
</dbReference>
<evidence type="ECO:0000313" key="4">
    <source>
        <dbReference type="Proteomes" id="UP000295636"/>
    </source>
</evidence>
<dbReference type="Pfam" id="PF01050">
    <property type="entry name" value="MannoseP_isomer"/>
    <property type="match status" value="1"/>
</dbReference>
<organism evidence="3 4">
    <name type="scientific">Paenibacillus piri</name>
    <dbReference type="NCBI Taxonomy" id="2547395"/>
    <lineage>
        <taxon>Bacteria</taxon>
        <taxon>Bacillati</taxon>
        <taxon>Bacillota</taxon>
        <taxon>Bacilli</taxon>
        <taxon>Bacillales</taxon>
        <taxon>Paenibacillaceae</taxon>
        <taxon>Paenibacillus</taxon>
    </lineage>
</organism>
<dbReference type="GO" id="GO:0005976">
    <property type="term" value="P:polysaccharide metabolic process"/>
    <property type="evidence" value="ECO:0007669"/>
    <property type="project" value="InterPro"/>
</dbReference>
<dbReference type="GO" id="GO:0009298">
    <property type="term" value="P:GDP-mannose biosynthetic process"/>
    <property type="evidence" value="ECO:0007669"/>
    <property type="project" value="TreeGrafter"/>
</dbReference>
<reference evidence="3 4" key="1">
    <citation type="submission" date="2019-03" db="EMBL/GenBank/DDBJ databases">
        <title>This is whole genome sequence of Paenibacillus sp MS74 strain.</title>
        <authorList>
            <person name="Trinh H.N."/>
        </authorList>
    </citation>
    <scope>NUCLEOTIDE SEQUENCE [LARGE SCALE GENOMIC DNA]</scope>
    <source>
        <strain evidence="3 4">MS74</strain>
    </source>
</reference>
<dbReference type="Gene3D" id="3.90.550.10">
    <property type="entry name" value="Spore Coat Polysaccharide Biosynthesis Protein SpsA, Chain A"/>
    <property type="match status" value="1"/>
</dbReference>
<dbReference type="AlphaFoldDB" id="A0A4R5KKX1"/>
<sequence length="458" mass="52389">MKFILLSGGSGKRLWPLSNDSRSKQFLKVLKNDNNELESMLQRVWNQLNKYNLCENSYITTSKSQVEMLQNQLGLEVPLIVEPERRDTFPAIALAASFLYSVKQINLNEVICVLPVDPYVEDDFFEDLLKLESIIENDIDIALMGVRPTYPSEKYGYIVPTEIDTYSSFFAVESFIEKPSETKAKELISKNGLWNCGVFAFKLKYLLELLVEKNLPLDYHILQREYSKLPKISFDYEVVESAKKIAVLPYNGLWKDLGTWNTLTEEMSTDVLGRGIISGDSNNTHLINEIDIPVIVLGVSNVIVATSPDGILVADKKESPKIKDIIKGSTSRPMYEERRWGWYRVIDYKKLENGTEVLTKRINILPGKNSSYQVHHKRNEVWTIISGDGEFILDNNYYHISQGDVLKIPAGSKHAIKSEEGIEFIEVQMGCELIEEDIIRLSLNWDEILMWVNDENIG</sequence>
<dbReference type="OrthoDB" id="9806359at2"/>
<evidence type="ECO:0000259" key="2">
    <source>
        <dbReference type="Pfam" id="PF01050"/>
    </source>
</evidence>
<dbReference type="InterPro" id="IPR014710">
    <property type="entry name" value="RmlC-like_jellyroll"/>
</dbReference>
<dbReference type="InterPro" id="IPR051161">
    <property type="entry name" value="Mannose-6P_isomerase_type2"/>
</dbReference>
<dbReference type="InterPro" id="IPR005835">
    <property type="entry name" value="NTP_transferase_dom"/>
</dbReference>
<feature type="domain" description="Nucleotidyl transferase" evidence="1">
    <location>
        <begin position="4"/>
        <end position="268"/>
    </location>
</feature>
<proteinExistence type="predicted"/>
<dbReference type="EMBL" id="SMRT01000008">
    <property type="protein sequence ID" value="TDF96209.1"/>
    <property type="molecule type" value="Genomic_DNA"/>
</dbReference>
<dbReference type="PANTHER" id="PTHR46390:SF1">
    <property type="entry name" value="MANNOSE-1-PHOSPHATE GUANYLYLTRANSFERASE"/>
    <property type="match status" value="1"/>
</dbReference>
<dbReference type="InterPro" id="IPR029044">
    <property type="entry name" value="Nucleotide-diphossugar_trans"/>
</dbReference>
<dbReference type="CDD" id="cd02213">
    <property type="entry name" value="cupin_PMI_typeII_C"/>
    <property type="match status" value="1"/>
</dbReference>
<name>A0A4R5KKX1_9BACL</name>
<dbReference type="Proteomes" id="UP000295636">
    <property type="component" value="Unassembled WGS sequence"/>
</dbReference>
<dbReference type="GO" id="GO:0004475">
    <property type="term" value="F:mannose-1-phosphate guanylyltransferase (GTP) activity"/>
    <property type="evidence" value="ECO:0007669"/>
    <property type="project" value="TreeGrafter"/>
</dbReference>
<dbReference type="Gene3D" id="2.60.120.10">
    <property type="entry name" value="Jelly Rolls"/>
    <property type="match status" value="1"/>
</dbReference>
<dbReference type="Pfam" id="PF00483">
    <property type="entry name" value="NTP_transferase"/>
    <property type="match status" value="1"/>
</dbReference>
<gene>
    <name evidence="3" type="ORF">E1757_17590</name>
</gene>
<protein>
    <submittedName>
        <fullName evidence="3">Cupin domain-containing protein</fullName>
    </submittedName>
</protein>
<feature type="domain" description="Mannose-6-phosphate isomerase type II C-terminal" evidence="2">
    <location>
        <begin position="338"/>
        <end position="441"/>
    </location>
</feature>
<comment type="caution">
    <text evidence="3">The sequence shown here is derived from an EMBL/GenBank/DDBJ whole genome shotgun (WGS) entry which is preliminary data.</text>
</comment>
<dbReference type="InterPro" id="IPR001538">
    <property type="entry name" value="Man6P_isomerase-2_C"/>
</dbReference>
<dbReference type="InterPro" id="IPR011051">
    <property type="entry name" value="RmlC_Cupin_sf"/>
</dbReference>
<keyword evidence="4" id="KW-1185">Reference proteome</keyword>